<gene>
    <name evidence="1" type="ORF">AAEO58_02905</name>
</gene>
<name>A0ABU9I4L1_9FLAO</name>
<proteinExistence type="predicted"/>
<dbReference type="EMBL" id="JBBYHT010000001">
    <property type="protein sequence ID" value="MEL1246984.1"/>
    <property type="molecule type" value="Genomic_DNA"/>
</dbReference>
<organism evidence="1 2">
    <name type="scientific">Flavobacterium helocola</name>
    <dbReference type="NCBI Taxonomy" id="3139139"/>
    <lineage>
        <taxon>Bacteria</taxon>
        <taxon>Pseudomonadati</taxon>
        <taxon>Bacteroidota</taxon>
        <taxon>Flavobacteriia</taxon>
        <taxon>Flavobacteriales</taxon>
        <taxon>Flavobacteriaceae</taxon>
        <taxon>Flavobacterium</taxon>
    </lineage>
</organism>
<dbReference type="Proteomes" id="UP001393056">
    <property type="component" value="Unassembled WGS sequence"/>
</dbReference>
<evidence type="ECO:0000313" key="2">
    <source>
        <dbReference type="Proteomes" id="UP001393056"/>
    </source>
</evidence>
<reference evidence="1 2" key="1">
    <citation type="submission" date="2024-04" db="EMBL/GenBank/DDBJ databases">
        <title>Flavobacterium sp. DGU41 16S ribosomal RNA gene Genome sequencing and assembly.</title>
        <authorList>
            <person name="Park S."/>
        </authorList>
    </citation>
    <scope>NUCLEOTIDE SEQUENCE [LARGE SCALE GENOMIC DNA]</scope>
    <source>
        <strain evidence="1 2">DGU41</strain>
    </source>
</reference>
<keyword evidence="2" id="KW-1185">Reference proteome</keyword>
<dbReference type="RefSeq" id="WP_341681792.1">
    <property type="nucleotide sequence ID" value="NZ_JBBYHT010000001.1"/>
</dbReference>
<sequence length="344" mass="41444">MNKSFIFLLFSSLIFAQNSLIKRNLKGNVQSVNYSFDIVSKSIDHDDCKNVIKNINPFYNTTNASIFLFENKDIVILNSFEEFNKNGFLIKYKPIHDLEDAYSIQNKQIELIYKELQSEIKNFNFPQYPSYLSFIPIEKPYTFFIKEMDKTYDLNPNFSNFTIQNDKIIALKQYDTIKYSKDEILENNVINTKFIYDVQGKIIKKEVIYRDDSRSFEDKYISDVYKYFYDEENRINRFQMFRNNKFELQEIYNIDKKNNLISIEKHQKVDSYSTGNLFSNKAVFYFDKFNNINKVDFYDNDYGIQLLNVFQFEYEYDKNKNWIVSKMFLNNQPIAVFNRTIVYY</sequence>
<accession>A0ABU9I4L1</accession>
<comment type="caution">
    <text evidence="1">The sequence shown here is derived from an EMBL/GenBank/DDBJ whole genome shotgun (WGS) entry which is preliminary data.</text>
</comment>
<protein>
    <submittedName>
        <fullName evidence="1">Uncharacterized protein</fullName>
    </submittedName>
</protein>
<evidence type="ECO:0000313" key="1">
    <source>
        <dbReference type="EMBL" id="MEL1246984.1"/>
    </source>
</evidence>